<sequence length="236" mass="26750">MKTKVLYTVIVYPNKDSRQVIACHPRHGTNHYRNIVIAAMQDLTTIDEDRISITRDKFTVHLVFGELWYACLTPIEGSPVAASEVSLEVQEFLGHVRSVYRELPILADLSRELPNSSAGDLSRPLGKILERYGQETIINLTPKVHQELQDIRTILLDSMQRLIDRGERLDELVKKSANPRDIGAKGLPVHSKNREGPEKLLRCIFICCITHIDSGIRNSLVHRNILVNLGFRELGI</sequence>
<name>A0A0C9QMV8_9HYME</name>
<dbReference type="Gene3D" id="3.30.450.50">
    <property type="entry name" value="Longin domain"/>
    <property type="match status" value="1"/>
</dbReference>
<dbReference type="PROSITE" id="PS50892">
    <property type="entry name" value="V_SNARE"/>
    <property type="match status" value="1"/>
</dbReference>
<dbReference type="InterPro" id="IPR042855">
    <property type="entry name" value="V_SNARE_CC"/>
</dbReference>
<gene>
    <name evidence="3" type="primary">VAMP712</name>
    <name evidence="3" type="ORF">g.13237</name>
</gene>
<dbReference type="EMBL" id="GBYB01004859">
    <property type="protein sequence ID" value="JAG74626.1"/>
    <property type="molecule type" value="Transcribed_RNA"/>
</dbReference>
<dbReference type="AlphaFoldDB" id="A0A0C9QMV8"/>
<keyword evidence="1" id="KW-0175">Coiled coil</keyword>
<dbReference type="SUPFAM" id="SSF58038">
    <property type="entry name" value="SNARE fusion complex"/>
    <property type="match status" value="1"/>
</dbReference>
<evidence type="ECO:0000256" key="1">
    <source>
        <dbReference type="PROSITE-ProRule" id="PRU00290"/>
    </source>
</evidence>
<organism evidence="3">
    <name type="scientific">Fopius arisanus</name>
    <dbReference type="NCBI Taxonomy" id="64838"/>
    <lineage>
        <taxon>Eukaryota</taxon>
        <taxon>Metazoa</taxon>
        <taxon>Ecdysozoa</taxon>
        <taxon>Arthropoda</taxon>
        <taxon>Hexapoda</taxon>
        <taxon>Insecta</taxon>
        <taxon>Pterygota</taxon>
        <taxon>Neoptera</taxon>
        <taxon>Endopterygota</taxon>
        <taxon>Hymenoptera</taxon>
        <taxon>Apocrita</taxon>
        <taxon>Ichneumonoidea</taxon>
        <taxon>Braconidae</taxon>
        <taxon>Opiinae</taxon>
        <taxon>Fopius</taxon>
    </lineage>
</organism>
<reference evidence="3" key="1">
    <citation type="submission" date="2015-01" db="EMBL/GenBank/DDBJ databases">
        <title>Transcriptome Assembly of Fopius arisanus.</title>
        <authorList>
            <person name="Geib S."/>
        </authorList>
    </citation>
    <scope>NUCLEOTIDE SEQUENCE</scope>
</reference>
<proteinExistence type="predicted"/>
<dbReference type="CDD" id="cd15843">
    <property type="entry name" value="R-SNARE"/>
    <property type="match status" value="1"/>
</dbReference>
<protein>
    <submittedName>
        <fullName evidence="3">VAMP712 protein</fullName>
    </submittedName>
</protein>
<accession>A0A0C9QMV8</accession>
<evidence type="ECO:0000313" key="3">
    <source>
        <dbReference type="EMBL" id="JAG74626.1"/>
    </source>
</evidence>
<feature type="domain" description="V-SNARE coiled-coil homology" evidence="2">
    <location>
        <begin position="140"/>
        <end position="202"/>
    </location>
</feature>
<evidence type="ECO:0000259" key="2">
    <source>
        <dbReference type="PROSITE" id="PS50892"/>
    </source>
</evidence>